<accession>A0ABP0Z5V2</accession>
<evidence type="ECO:0000313" key="3">
    <source>
        <dbReference type="Proteomes" id="UP001642487"/>
    </source>
</evidence>
<gene>
    <name evidence="2" type="ORF">CITCOLO1_LOCUS18354</name>
</gene>
<dbReference type="EMBL" id="OZ021741">
    <property type="protein sequence ID" value="CAK9326032.1"/>
    <property type="molecule type" value="Genomic_DNA"/>
</dbReference>
<dbReference type="Proteomes" id="UP001642487">
    <property type="component" value="Chromosome 7"/>
</dbReference>
<organism evidence="2 3">
    <name type="scientific">Citrullus colocynthis</name>
    <name type="common">colocynth</name>
    <dbReference type="NCBI Taxonomy" id="252529"/>
    <lineage>
        <taxon>Eukaryota</taxon>
        <taxon>Viridiplantae</taxon>
        <taxon>Streptophyta</taxon>
        <taxon>Embryophyta</taxon>
        <taxon>Tracheophyta</taxon>
        <taxon>Spermatophyta</taxon>
        <taxon>Magnoliopsida</taxon>
        <taxon>eudicotyledons</taxon>
        <taxon>Gunneridae</taxon>
        <taxon>Pentapetalae</taxon>
        <taxon>rosids</taxon>
        <taxon>fabids</taxon>
        <taxon>Cucurbitales</taxon>
        <taxon>Cucurbitaceae</taxon>
        <taxon>Benincaseae</taxon>
        <taxon>Citrullus</taxon>
    </lineage>
</organism>
<evidence type="ECO:0000313" key="2">
    <source>
        <dbReference type="EMBL" id="CAK9326032.1"/>
    </source>
</evidence>
<name>A0ABP0Z5V2_9ROSI</name>
<feature type="region of interest" description="Disordered" evidence="1">
    <location>
        <begin position="1"/>
        <end position="62"/>
    </location>
</feature>
<protein>
    <submittedName>
        <fullName evidence="2">Uncharacterized protein</fullName>
    </submittedName>
</protein>
<keyword evidence="3" id="KW-1185">Reference proteome</keyword>
<evidence type="ECO:0000256" key="1">
    <source>
        <dbReference type="SAM" id="MobiDB-lite"/>
    </source>
</evidence>
<sequence length="62" mass="7219">MHDSKNFEKTRDTTRGSDKPLDSTKKDGQGVEQTSTRARMPDAFRSPQKVPEETQQRQRRLE</sequence>
<proteinExistence type="predicted"/>
<feature type="compositionally biased region" description="Basic and acidic residues" evidence="1">
    <location>
        <begin position="50"/>
        <end position="62"/>
    </location>
</feature>
<feature type="non-terminal residue" evidence="2">
    <location>
        <position position="62"/>
    </location>
</feature>
<reference evidence="2 3" key="1">
    <citation type="submission" date="2024-03" db="EMBL/GenBank/DDBJ databases">
        <authorList>
            <person name="Gkanogiannis A."/>
            <person name="Becerra Lopez-Lavalle L."/>
        </authorList>
    </citation>
    <scope>NUCLEOTIDE SEQUENCE [LARGE SCALE GENOMIC DNA]</scope>
</reference>
<feature type="compositionally biased region" description="Basic and acidic residues" evidence="1">
    <location>
        <begin position="1"/>
        <end position="29"/>
    </location>
</feature>